<comment type="subcellular location">
    <subcellularLocation>
        <location evidence="2 8">Cytoplasm</location>
    </subcellularLocation>
</comment>
<dbReference type="EMBL" id="BAABAS010000016">
    <property type="protein sequence ID" value="GAA4237017.1"/>
    <property type="molecule type" value="Genomic_DNA"/>
</dbReference>
<evidence type="ECO:0000256" key="4">
    <source>
        <dbReference type="ARBA" id="ARBA00022438"/>
    </source>
</evidence>
<evidence type="ECO:0000256" key="3">
    <source>
        <dbReference type="ARBA" id="ARBA00010088"/>
    </source>
</evidence>
<keyword evidence="12" id="KW-1185">Reference proteome</keyword>
<comment type="catalytic activity">
    <reaction evidence="1 8 9">
        <text>Release of N-terminal proline from a peptide.</text>
        <dbReference type="EC" id="3.4.11.5"/>
    </reaction>
</comment>
<evidence type="ECO:0000259" key="10">
    <source>
        <dbReference type="Pfam" id="PF00561"/>
    </source>
</evidence>
<dbReference type="InterPro" id="IPR005944">
    <property type="entry name" value="Pro_iminopeptidase"/>
</dbReference>
<evidence type="ECO:0000256" key="6">
    <source>
        <dbReference type="ARBA" id="ARBA00022670"/>
    </source>
</evidence>
<dbReference type="RefSeq" id="WP_344900322.1">
    <property type="nucleotide sequence ID" value="NZ_BAABAS010000016.1"/>
</dbReference>
<keyword evidence="7 8" id="KW-0378">Hydrolase</keyword>
<evidence type="ECO:0000256" key="8">
    <source>
        <dbReference type="PIRNR" id="PIRNR006431"/>
    </source>
</evidence>
<gene>
    <name evidence="11" type="primary">pip_2</name>
    <name evidence="11" type="ORF">GCM10022254_47990</name>
</gene>
<dbReference type="PRINTS" id="PR00111">
    <property type="entry name" value="ABHYDROLASE"/>
</dbReference>
<organism evidence="11 12">
    <name type="scientific">Actinomadura meridiana</name>
    <dbReference type="NCBI Taxonomy" id="559626"/>
    <lineage>
        <taxon>Bacteria</taxon>
        <taxon>Bacillati</taxon>
        <taxon>Actinomycetota</taxon>
        <taxon>Actinomycetes</taxon>
        <taxon>Streptosporangiales</taxon>
        <taxon>Thermomonosporaceae</taxon>
        <taxon>Actinomadura</taxon>
    </lineage>
</organism>
<evidence type="ECO:0000313" key="12">
    <source>
        <dbReference type="Proteomes" id="UP001501710"/>
    </source>
</evidence>
<reference evidence="12" key="1">
    <citation type="journal article" date="2019" name="Int. J. Syst. Evol. Microbiol.">
        <title>The Global Catalogue of Microorganisms (GCM) 10K type strain sequencing project: providing services to taxonomists for standard genome sequencing and annotation.</title>
        <authorList>
            <consortium name="The Broad Institute Genomics Platform"/>
            <consortium name="The Broad Institute Genome Sequencing Center for Infectious Disease"/>
            <person name="Wu L."/>
            <person name="Ma J."/>
        </authorList>
    </citation>
    <scope>NUCLEOTIDE SEQUENCE [LARGE SCALE GENOMIC DNA]</scope>
    <source>
        <strain evidence="12">JCM 17440</strain>
    </source>
</reference>
<protein>
    <recommendedName>
        <fullName evidence="8 9">Proline iminopeptidase</fullName>
        <shortName evidence="8">PIP</shortName>
        <ecNumber evidence="8 9">3.4.11.5</ecNumber>
    </recommendedName>
    <alternativeName>
        <fullName evidence="8">Prolyl aminopeptidase</fullName>
    </alternativeName>
</protein>
<dbReference type="GO" id="GO:0004177">
    <property type="term" value="F:aminopeptidase activity"/>
    <property type="evidence" value="ECO:0007669"/>
    <property type="project" value="UniProtKB-KW"/>
</dbReference>
<evidence type="ECO:0000256" key="2">
    <source>
        <dbReference type="ARBA" id="ARBA00004496"/>
    </source>
</evidence>
<dbReference type="InterPro" id="IPR029058">
    <property type="entry name" value="AB_hydrolase_fold"/>
</dbReference>
<keyword evidence="4 8" id="KW-0031">Aminopeptidase</keyword>
<dbReference type="SUPFAM" id="SSF53474">
    <property type="entry name" value="alpha/beta-Hydrolases"/>
    <property type="match status" value="1"/>
</dbReference>
<proteinExistence type="inferred from homology"/>
<dbReference type="Gene3D" id="3.40.50.1820">
    <property type="entry name" value="alpha/beta hydrolase"/>
    <property type="match status" value="1"/>
</dbReference>
<evidence type="ECO:0000256" key="9">
    <source>
        <dbReference type="RuleBase" id="RU003421"/>
    </source>
</evidence>
<evidence type="ECO:0000313" key="11">
    <source>
        <dbReference type="EMBL" id="GAA4237017.1"/>
    </source>
</evidence>
<feature type="domain" description="AB hydrolase-1" evidence="10">
    <location>
        <begin position="38"/>
        <end position="300"/>
    </location>
</feature>
<dbReference type="InterPro" id="IPR002410">
    <property type="entry name" value="Peptidase_S33"/>
</dbReference>
<keyword evidence="5 8" id="KW-0963">Cytoplasm</keyword>
<evidence type="ECO:0000256" key="1">
    <source>
        <dbReference type="ARBA" id="ARBA00001585"/>
    </source>
</evidence>
<evidence type="ECO:0000256" key="7">
    <source>
        <dbReference type="ARBA" id="ARBA00022801"/>
    </source>
</evidence>
<sequence length="320" mass="36078">MGRLYPETEPYDHGMLDVGDGHLIYWETCGNPHGKPAVVLHGGPGSGCTPGWRRYFDPDLYRIVLFDQRGCGRSTPHAADPAVHLTTNTTHHLLADIERLRRHLHIDRWLIFGGSWGSTLGLAYAQAHPEHVSQIVLFSVVTTTRREIEWVTRDMGRIFPAEWARFRDGVPEPDRYGNLADAYSRLLENPDPTVREKAALDWCTWEDTHVATDPDHKPSPRYQDPTFRLVFARLVTHYWRHAAWLDEGILVREATELAGIPGELIHGRLDISGPPDIAWKLAQAWPDARLTLIDRAGHGAGHTDMTHALITATNHFATPS</sequence>
<name>A0ABP8CBB8_9ACTN</name>
<dbReference type="PANTHER" id="PTHR43722">
    <property type="entry name" value="PROLINE IMINOPEPTIDASE"/>
    <property type="match status" value="1"/>
</dbReference>
<dbReference type="PANTHER" id="PTHR43722:SF1">
    <property type="entry name" value="PROLINE IMINOPEPTIDASE"/>
    <property type="match status" value="1"/>
</dbReference>
<evidence type="ECO:0000256" key="5">
    <source>
        <dbReference type="ARBA" id="ARBA00022490"/>
    </source>
</evidence>
<dbReference type="EC" id="3.4.11.5" evidence="8 9"/>
<comment type="similarity">
    <text evidence="3 8 9">Belongs to the peptidase S33 family.</text>
</comment>
<accession>A0ABP8CBB8</accession>
<keyword evidence="6 8" id="KW-0645">Protease</keyword>
<dbReference type="InterPro" id="IPR000073">
    <property type="entry name" value="AB_hydrolase_1"/>
</dbReference>
<dbReference type="NCBIfam" id="TIGR01249">
    <property type="entry name" value="pro_imino_pep_1"/>
    <property type="match status" value="1"/>
</dbReference>
<dbReference type="Proteomes" id="UP001501710">
    <property type="component" value="Unassembled WGS sequence"/>
</dbReference>
<comment type="caution">
    <text evidence="11">The sequence shown here is derived from an EMBL/GenBank/DDBJ whole genome shotgun (WGS) entry which is preliminary data.</text>
</comment>
<dbReference type="PIRSF" id="PIRSF006431">
    <property type="entry name" value="Pept_S33"/>
    <property type="match status" value="1"/>
</dbReference>
<dbReference type="PRINTS" id="PR00793">
    <property type="entry name" value="PROAMNOPTASE"/>
</dbReference>
<dbReference type="Pfam" id="PF00561">
    <property type="entry name" value="Abhydrolase_1"/>
    <property type="match status" value="1"/>
</dbReference>